<dbReference type="GO" id="GO:0002161">
    <property type="term" value="F:aminoacyl-tRNA deacylase activity"/>
    <property type="evidence" value="ECO:0007669"/>
    <property type="project" value="InterPro"/>
</dbReference>
<keyword evidence="3" id="KW-1185">Reference proteome</keyword>
<protein>
    <submittedName>
        <fullName evidence="2">Prolyl-tRNA editing enzyme YbaK/EbsC (Cys-tRNA(Pro) deacylase)</fullName>
    </submittedName>
</protein>
<evidence type="ECO:0000313" key="3">
    <source>
        <dbReference type="Proteomes" id="UP000244224"/>
    </source>
</evidence>
<sequence length="156" mass="16111">MSKSLARVTAALEAAGVAARPVEMPAETRTAEQAAAAAGCALDQIVKSILFRGEGSGRLYLFLTAGGNRIDAVKASSLAGEPLGRADAQEVRAVTGFAIGGVSPVGHLTPSPEFLDPRLMDFAQVWAAAGTPRHIFPIEPGELLRITGAKLADFTA</sequence>
<proteinExistence type="predicted"/>
<dbReference type="InterPro" id="IPR007214">
    <property type="entry name" value="YbaK/aa-tRNA-synth-assoc-dom"/>
</dbReference>
<dbReference type="Proteomes" id="UP000244224">
    <property type="component" value="Unassembled WGS sequence"/>
</dbReference>
<gene>
    <name evidence="2" type="ORF">C8N34_10986</name>
</gene>
<dbReference type="PANTHER" id="PTHR30411">
    <property type="entry name" value="CYTOPLASMIC PROTEIN"/>
    <property type="match status" value="1"/>
</dbReference>
<dbReference type="Pfam" id="PF04073">
    <property type="entry name" value="tRNA_edit"/>
    <property type="match status" value="1"/>
</dbReference>
<dbReference type="RefSeq" id="WP_108129458.1">
    <property type="nucleotide sequence ID" value="NZ_QBKP01000009.1"/>
</dbReference>
<reference evidence="2 3" key="1">
    <citation type="submission" date="2018-04" db="EMBL/GenBank/DDBJ databases">
        <title>Genomic Encyclopedia of Archaeal and Bacterial Type Strains, Phase II (KMG-II): from individual species to whole genera.</title>
        <authorList>
            <person name="Goeker M."/>
        </authorList>
    </citation>
    <scope>NUCLEOTIDE SEQUENCE [LARGE SCALE GENOMIC DNA]</scope>
    <source>
        <strain evidence="2 3">DSM 21823</strain>
    </source>
</reference>
<organism evidence="2 3">
    <name type="scientific">Gemmobacter caeni</name>
    <dbReference type="NCBI Taxonomy" id="589035"/>
    <lineage>
        <taxon>Bacteria</taxon>
        <taxon>Pseudomonadati</taxon>
        <taxon>Pseudomonadota</taxon>
        <taxon>Alphaproteobacteria</taxon>
        <taxon>Rhodobacterales</taxon>
        <taxon>Paracoccaceae</taxon>
        <taxon>Gemmobacter</taxon>
    </lineage>
</organism>
<dbReference type="InterPro" id="IPR036754">
    <property type="entry name" value="YbaK/aa-tRNA-synt-asso_dom_sf"/>
</dbReference>
<dbReference type="OrthoDB" id="9798760at2"/>
<accession>A0A2T6AXQ6</accession>
<dbReference type="CDD" id="cd04333">
    <property type="entry name" value="ProX_deacylase"/>
    <property type="match status" value="1"/>
</dbReference>
<dbReference type="PANTHER" id="PTHR30411:SF1">
    <property type="entry name" value="CYTOPLASMIC PROTEIN"/>
    <property type="match status" value="1"/>
</dbReference>
<evidence type="ECO:0000313" key="2">
    <source>
        <dbReference type="EMBL" id="PTX48579.1"/>
    </source>
</evidence>
<comment type="caution">
    <text evidence="2">The sequence shown here is derived from an EMBL/GenBank/DDBJ whole genome shotgun (WGS) entry which is preliminary data.</text>
</comment>
<dbReference type="Gene3D" id="3.90.960.10">
    <property type="entry name" value="YbaK/aminoacyl-tRNA synthetase-associated domain"/>
    <property type="match status" value="1"/>
</dbReference>
<evidence type="ECO:0000259" key="1">
    <source>
        <dbReference type="Pfam" id="PF04073"/>
    </source>
</evidence>
<dbReference type="SUPFAM" id="SSF55826">
    <property type="entry name" value="YbaK/ProRS associated domain"/>
    <property type="match status" value="1"/>
</dbReference>
<dbReference type="AlphaFoldDB" id="A0A2T6AXQ6"/>
<dbReference type="EMBL" id="QBKP01000009">
    <property type="protein sequence ID" value="PTX48579.1"/>
    <property type="molecule type" value="Genomic_DNA"/>
</dbReference>
<feature type="domain" description="YbaK/aminoacyl-tRNA synthetase-associated" evidence="1">
    <location>
        <begin position="27"/>
        <end position="145"/>
    </location>
</feature>
<name>A0A2T6AXQ6_9RHOB</name>